<evidence type="ECO:0000313" key="1">
    <source>
        <dbReference type="EMBL" id="KAJ1675912.1"/>
    </source>
</evidence>
<keyword evidence="2" id="KW-1185">Reference proteome</keyword>
<protein>
    <submittedName>
        <fullName evidence="1">Uncharacterized protein</fullName>
    </submittedName>
</protein>
<dbReference type="EMBL" id="JAMZIH010005153">
    <property type="protein sequence ID" value="KAJ1675912.1"/>
    <property type="molecule type" value="Genomic_DNA"/>
</dbReference>
<organism evidence="1 2">
    <name type="scientific">Spiromyces aspiralis</name>
    <dbReference type="NCBI Taxonomy" id="68401"/>
    <lineage>
        <taxon>Eukaryota</taxon>
        <taxon>Fungi</taxon>
        <taxon>Fungi incertae sedis</taxon>
        <taxon>Zoopagomycota</taxon>
        <taxon>Kickxellomycotina</taxon>
        <taxon>Kickxellomycetes</taxon>
        <taxon>Kickxellales</taxon>
        <taxon>Kickxellaceae</taxon>
        <taxon>Spiromyces</taxon>
    </lineage>
</organism>
<comment type="caution">
    <text evidence="1">The sequence shown here is derived from an EMBL/GenBank/DDBJ whole genome shotgun (WGS) entry which is preliminary data.</text>
</comment>
<dbReference type="Proteomes" id="UP001145114">
    <property type="component" value="Unassembled WGS sequence"/>
</dbReference>
<name>A0ACC1HKX3_9FUNG</name>
<accession>A0ACC1HKX3</accession>
<reference evidence="1" key="1">
    <citation type="submission" date="2022-06" db="EMBL/GenBank/DDBJ databases">
        <title>Phylogenomic reconstructions and comparative analyses of Kickxellomycotina fungi.</title>
        <authorList>
            <person name="Reynolds N.K."/>
            <person name="Stajich J.E."/>
            <person name="Barry K."/>
            <person name="Grigoriev I.V."/>
            <person name="Crous P."/>
            <person name="Smith M.E."/>
        </authorList>
    </citation>
    <scope>NUCLEOTIDE SEQUENCE</scope>
    <source>
        <strain evidence="1">RSA 2271</strain>
    </source>
</reference>
<evidence type="ECO:0000313" key="2">
    <source>
        <dbReference type="Proteomes" id="UP001145114"/>
    </source>
</evidence>
<proteinExistence type="predicted"/>
<gene>
    <name evidence="1" type="ORF">EV182_000336</name>
</gene>
<sequence>MSGKQVAQESDAKVNRGEAYQKEEHASVQRSIEALRKAIEKAEAENRELRVRWGNDRSMDEASKITGEHIERLHRYNDIKDAAQAIFGKLAELEGRMVRDVYRDFGVDLKD</sequence>